<comment type="caution">
    <text evidence="3">The sequence shown here is derived from an EMBL/GenBank/DDBJ whole genome shotgun (WGS) entry which is preliminary data.</text>
</comment>
<evidence type="ECO:0000313" key="3">
    <source>
        <dbReference type="EMBL" id="OCB87158.1"/>
    </source>
</evidence>
<name>A0A9Q5HW92_SANBA</name>
<dbReference type="Proteomes" id="UP000757232">
    <property type="component" value="Unassembled WGS sequence"/>
</dbReference>
<keyword evidence="4" id="KW-1185">Reference proteome</keyword>
<accession>A0A9Q5HW92</accession>
<feature type="domain" description="DUF6533" evidence="2">
    <location>
        <begin position="36"/>
        <end position="81"/>
    </location>
</feature>
<feature type="transmembrane region" description="Helical" evidence="1">
    <location>
        <begin position="126"/>
        <end position="147"/>
    </location>
</feature>
<feature type="transmembrane region" description="Helical" evidence="1">
    <location>
        <begin position="70"/>
        <end position="89"/>
    </location>
</feature>
<evidence type="ECO:0000313" key="4">
    <source>
        <dbReference type="Proteomes" id="UP000757232"/>
    </source>
</evidence>
<protein>
    <recommendedName>
        <fullName evidence="2">DUF6533 domain-containing protein</fullName>
    </recommendedName>
</protein>
<organism evidence="3 4">
    <name type="scientific">Sanghuangporus baumii</name>
    <name type="common">Phellinus baumii</name>
    <dbReference type="NCBI Taxonomy" id="108892"/>
    <lineage>
        <taxon>Eukaryota</taxon>
        <taxon>Fungi</taxon>
        <taxon>Dikarya</taxon>
        <taxon>Basidiomycota</taxon>
        <taxon>Agaricomycotina</taxon>
        <taxon>Agaricomycetes</taxon>
        <taxon>Hymenochaetales</taxon>
        <taxon>Hymenochaetaceae</taxon>
        <taxon>Sanghuangporus</taxon>
    </lineage>
</organism>
<reference evidence="3" key="1">
    <citation type="submission" date="2016-06" db="EMBL/GenBank/DDBJ databases">
        <title>Draft Genome sequence of the fungus Inonotus baumii.</title>
        <authorList>
            <person name="Zhu H."/>
            <person name="Lin W."/>
        </authorList>
    </citation>
    <scope>NUCLEOTIDE SEQUENCE</scope>
    <source>
        <strain evidence="3">821</strain>
    </source>
</reference>
<dbReference type="OrthoDB" id="2638860at2759"/>
<sequence>MSNSTILMLISARSNAEPIDPSFVPSWVQEQTLELYFHVMTTVVLVYDTIITMDSEIKYFWKIPRNMVDFVYFANRYIGIFGAVAFLFWDSNSADLPLEVILSLKILFSSDSDGFRCNFSKWANDIASWITIIAIDYILMIRVLALYSHDKALSICLRTLLALESVLKLGLISYLNALEHLAVGELAKGVTVCGEDSAPPWQLGMADWIIPMVYASILMVLALYKAAQYWKMSAGFKGFTLLRVLLRDQVLYFMLAISCSVFAIAEYRLRTTNLLLTNVLNSLGNPSFLCVLGSRMLVNLKEAAERGQNEGTSYRAPSTTLSDIDFEGVAPFQSESDTIVVASDKEA</sequence>
<dbReference type="AlphaFoldDB" id="A0A9Q5HW92"/>
<feature type="transmembrane region" description="Helical" evidence="1">
    <location>
        <begin position="250"/>
        <end position="269"/>
    </location>
</feature>
<feature type="transmembrane region" description="Helical" evidence="1">
    <location>
        <begin position="208"/>
        <end position="230"/>
    </location>
</feature>
<keyword evidence="1" id="KW-0812">Transmembrane</keyword>
<gene>
    <name evidence="3" type="ORF">A7U60_g5672</name>
</gene>
<evidence type="ECO:0000256" key="1">
    <source>
        <dbReference type="SAM" id="Phobius"/>
    </source>
</evidence>
<dbReference type="InterPro" id="IPR045340">
    <property type="entry name" value="DUF6533"/>
</dbReference>
<dbReference type="Pfam" id="PF20151">
    <property type="entry name" value="DUF6533"/>
    <property type="match status" value="1"/>
</dbReference>
<evidence type="ECO:0000259" key="2">
    <source>
        <dbReference type="Pfam" id="PF20151"/>
    </source>
</evidence>
<keyword evidence="1" id="KW-1133">Transmembrane helix</keyword>
<dbReference type="EMBL" id="LNZH02000194">
    <property type="protein sequence ID" value="OCB87158.1"/>
    <property type="molecule type" value="Genomic_DNA"/>
</dbReference>
<keyword evidence="1" id="KW-0472">Membrane</keyword>
<proteinExistence type="predicted"/>